<sequence length="985" mass="106753">MAPAFRIHKPDVLATLPRPLDYSTGQYHAGEVFTQQPGSKKRKRLEVAVGVDGEAANIYHIPSSDLRTSYPIPPQESFTCAPYSIRYQRPNANDRDQYTYFSTKDGSVSGSKMTVCKDVVSPSGKTTSTTRSQRLRHKAPVARIYTSHHANVTPDAEAGGHAYSDVLAVCNDGQIVCLDGAALDERWTMSAYSLCKDLLPPATSGLEVDFVFHGPASDFLKGVFGGRQDALGAFGRTIDAETFNPDVLVLVATTRGKEETGRYLIVLGAVARNNTTNAAQQALVQLHVAPLPRHEGLATVKTPTYQLHVRTGRLIELCDNIMRTYDLTTAVPRLRDAVIMPDASSSFVQLSEHSVLSLSPLALTITNITYRSVQAQSAVTMESGAQGGGHPPMLLTYLSKLDLAIAIVNNTIYSIQIERHKASSKEGLLIDAIGRGLSKADHLPADLPQRRGKAAFSKYLPGTLTDAYDVNNDCPALNCVLPESNALLYLVVAGHLTLSNILAAFRSELKEADVSLFALADVLVQQLVGVDPALELLMSYLSATKLGEVELLLIVRTIMQSLDQQPRLALPMPNGTQEEEFVTMEIDQLERELELAEYNLGDESNLLMSYLSATKLGEVELLLIVRTIMQSLDQQPRLALPMPKGTQEEEFVTMEIDQLERELELAEYNLGDESNVRARLLTAAFERLAGYSSVSTVRALRIAFNPTEILALIHLLRIQLVGSAWTTRYTEMTTFDQDEAARTASDGVITLIAELLARCIDAVGTNGWLTSVSVGHQAEGGHFLTALKLEVSAALEGLNEAVEMNGILGEAVRFGTASAWTTRYTEMTTFDQDEAARTASDGVITLIAELLARCIDAVGTHGWLTSVSVGHQQAEGGHFLTALKLEVSAALEGLNEAVEMNGILGEAVRFGTASLAGRSARAGGDRARAVEVVASAELPLGLTPKQGVTQFKVVSGGEVVERSAREKGHLLSQRVKEYSLERIAI</sequence>
<evidence type="ECO:0000313" key="2">
    <source>
        <dbReference type="EMBL" id="CRK12979.1"/>
    </source>
</evidence>
<evidence type="ECO:0000256" key="1">
    <source>
        <dbReference type="SAM" id="Coils"/>
    </source>
</evidence>
<keyword evidence="1" id="KW-0175">Coiled coil</keyword>
<dbReference type="AlphaFoldDB" id="A0A0G4KT70"/>
<feature type="coiled-coil region" evidence="1">
    <location>
        <begin position="649"/>
        <end position="676"/>
    </location>
</feature>
<organism evidence="2 3">
    <name type="scientific">Verticillium longisporum</name>
    <name type="common">Verticillium dahliae var. longisporum</name>
    <dbReference type="NCBI Taxonomy" id="100787"/>
    <lineage>
        <taxon>Eukaryota</taxon>
        <taxon>Fungi</taxon>
        <taxon>Dikarya</taxon>
        <taxon>Ascomycota</taxon>
        <taxon>Pezizomycotina</taxon>
        <taxon>Sordariomycetes</taxon>
        <taxon>Hypocreomycetidae</taxon>
        <taxon>Glomerellales</taxon>
        <taxon>Plectosphaerellaceae</taxon>
        <taxon>Verticillium</taxon>
    </lineage>
</organism>
<dbReference type="EMBL" id="CVQI01003669">
    <property type="protein sequence ID" value="CRK12979.1"/>
    <property type="molecule type" value="Genomic_DNA"/>
</dbReference>
<reference evidence="3" key="1">
    <citation type="submission" date="2015-05" db="EMBL/GenBank/DDBJ databases">
        <authorList>
            <person name="Fogelqvist Johan"/>
        </authorList>
    </citation>
    <scope>NUCLEOTIDE SEQUENCE [LARGE SCALE GENOMIC DNA]</scope>
</reference>
<proteinExistence type="predicted"/>
<protein>
    <submittedName>
        <fullName evidence="2">Uncharacterized protein</fullName>
    </submittedName>
</protein>
<name>A0A0G4KT70_VERLO</name>
<accession>A0A0G4KT70</accession>
<gene>
    <name evidence="2" type="ORF">BN1723_009889</name>
</gene>
<feature type="coiled-coil region" evidence="1">
    <location>
        <begin position="579"/>
        <end position="606"/>
    </location>
</feature>
<evidence type="ECO:0000313" key="3">
    <source>
        <dbReference type="Proteomes" id="UP000045706"/>
    </source>
</evidence>
<dbReference type="Proteomes" id="UP000045706">
    <property type="component" value="Unassembled WGS sequence"/>
</dbReference>